<keyword evidence="5" id="KW-1185">Reference proteome</keyword>
<dbReference type="PANTHER" id="PTHR43793:SF1">
    <property type="entry name" value="FAD SYNTHASE"/>
    <property type="match status" value="1"/>
</dbReference>
<dbReference type="STRING" id="87626.PTD2_18665"/>
<gene>
    <name evidence="4" type="ORF">PTD2_18665</name>
</gene>
<dbReference type="InterPro" id="IPR004821">
    <property type="entry name" value="Cyt_trans-like"/>
</dbReference>
<dbReference type="NCBIfam" id="TIGR00125">
    <property type="entry name" value="cyt_tran_rel"/>
    <property type="match status" value="1"/>
</dbReference>
<proteinExistence type="predicted"/>
<dbReference type="EMBL" id="AAOH01000005">
    <property type="protein sequence ID" value="EAR27873.1"/>
    <property type="molecule type" value="Genomic_DNA"/>
</dbReference>
<dbReference type="AlphaFoldDB" id="A4CBY6"/>
<dbReference type="PANTHER" id="PTHR43793">
    <property type="entry name" value="FAD SYNTHASE"/>
    <property type="match status" value="1"/>
</dbReference>
<dbReference type="Pfam" id="PF01467">
    <property type="entry name" value="CTP_transf_like"/>
    <property type="match status" value="1"/>
</dbReference>
<protein>
    <recommendedName>
        <fullName evidence="3">Cytidyltransferase-like domain-containing protein</fullName>
    </recommendedName>
</protein>
<dbReference type="InterPro" id="IPR050385">
    <property type="entry name" value="Archaeal_FAD_synthase"/>
</dbReference>
<dbReference type="Gene3D" id="3.40.50.620">
    <property type="entry name" value="HUPs"/>
    <property type="match status" value="1"/>
</dbReference>
<evidence type="ECO:0000256" key="2">
    <source>
        <dbReference type="ARBA" id="ARBA00022695"/>
    </source>
</evidence>
<sequence length="139" mass="15883">MSENILVVGVFDLFHVGHLTLLEKSKALGDKLFIIVNGDKMTGEYKRTPYINENDRKRLIEALDIVDEAVISNEFDIKPYIEQFNITKIVHGDDWELNSYMEQIRCTPEYLAAQGCEIVMLPYTQGISTSALIKQIKQS</sequence>
<dbReference type="RefSeq" id="WP_009839705.1">
    <property type="nucleotide sequence ID" value="NZ_CH959301.1"/>
</dbReference>
<name>A4CBY6_9GAMM</name>
<reference evidence="4 5" key="1">
    <citation type="submission" date="2006-02" db="EMBL/GenBank/DDBJ databases">
        <authorList>
            <person name="Moran M.A."/>
            <person name="Kjelleberg S."/>
            <person name="Egan S."/>
            <person name="Saunders N."/>
            <person name="Thomas T."/>
            <person name="Ferriera S."/>
            <person name="Johnson J."/>
            <person name="Kravitz S."/>
            <person name="Halpern A."/>
            <person name="Remington K."/>
            <person name="Beeson K."/>
            <person name="Tran B."/>
            <person name="Rogers Y.-H."/>
            <person name="Friedman R."/>
            <person name="Venter J.C."/>
        </authorList>
    </citation>
    <scope>NUCLEOTIDE SEQUENCE [LARGE SCALE GENOMIC DNA]</scope>
    <source>
        <strain evidence="4 5">D2</strain>
    </source>
</reference>
<dbReference type="HOGENOM" id="CLU_034585_2_2_6"/>
<dbReference type="Proteomes" id="UP000006201">
    <property type="component" value="Unassembled WGS sequence"/>
</dbReference>
<comment type="caution">
    <text evidence="4">The sequence shown here is derived from an EMBL/GenBank/DDBJ whole genome shotgun (WGS) entry which is preliminary data.</text>
</comment>
<dbReference type="GO" id="GO:0016779">
    <property type="term" value="F:nucleotidyltransferase activity"/>
    <property type="evidence" value="ECO:0007669"/>
    <property type="project" value="UniProtKB-KW"/>
</dbReference>
<keyword evidence="1" id="KW-0808">Transferase</keyword>
<evidence type="ECO:0000313" key="5">
    <source>
        <dbReference type="Proteomes" id="UP000006201"/>
    </source>
</evidence>
<keyword evidence="2" id="KW-0548">Nucleotidyltransferase</keyword>
<dbReference type="eggNOG" id="COG0615">
    <property type="taxonomic scope" value="Bacteria"/>
</dbReference>
<evidence type="ECO:0000313" key="4">
    <source>
        <dbReference type="EMBL" id="EAR27873.1"/>
    </source>
</evidence>
<dbReference type="OrthoDB" id="9802794at2"/>
<evidence type="ECO:0000259" key="3">
    <source>
        <dbReference type="Pfam" id="PF01467"/>
    </source>
</evidence>
<organism evidence="4 5">
    <name type="scientific">Pseudoalteromonas tunicata D2</name>
    <dbReference type="NCBI Taxonomy" id="87626"/>
    <lineage>
        <taxon>Bacteria</taxon>
        <taxon>Pseudomonadati</taxon>
        <taxon>Pseudomonadota</taxon>
        <taxon>Gammaproteobacteria</taxon>
        <taxon>Alteromonadales</taxon>
        <taxon>Pseudoalteromonadaceae</taxon>
        <taxon>Pseudoalteromonas</taxon>
    </lineage>
</organism>
<dbReference type="SUPFAM" id="SSF52374">
    <property type="entry name" value="Nucleotidylyl transferase"/>
    <property type="match status" value="1"/>
</dbReference>
<dbReference type="InterPro" id="IPR014729">
    <property type="entry name" value="Rossmann-like_a/b/a_fold"/>
</dbReference>
<accession>A4CBY6</accession>
<feature type="domain" description="Cytidyltransferase-like" evidence="3">
    <location>
        <begin position="6"/>
        <end position="134"/>
    </location>
</feature>
<evidence type="ECO:0000256" key="1">
    <source>
        <dbReference type="ARBA" id="ARBA00022679"/>
    </source>
</evidence>